<keyword evidence="1" id="KW-0175">Coiled coil</keyword>
<comment type="caution">
    <text evidence="2">The sequence shown here is derived from an EMBL/GenBank/DDBJ whole genome shotgun (WGS) entry which is preliminary data.</text>
</comment>
<evidence type="ECO:0000256" key="1">
    <source>
        <dbReference type="SAM" id="Coils"/>
    </source>
</evidence>
<dbReference type="EMBL" id="JANAWD010000415">
    <property type="protein sequence ID" value="KAJ3479807.1"/>
    <property type="molecule type" value="Genomic_DNA"/>
</dbReference>
<evidence type="ECO:0000313" key="3">
    <source>
        <dbReference type="Proteomes" id="UP001212997"/>
    </source>
</evidence>
<reference evidence="2" key="1">
    <citation type="submission" date="2022-07" db="EMBL/GenBank/DDBJ databases">
        <title>Genome Sequence of Physisporinus lineatus.</title>
        <authorList>
            <person name="Buettner E."/>
        </authorList>
    </citation>
    <scope>NUCLEOTIDE SEQUENCE</scope>
    <source>
        <strain evidence="2">VT162</strain>
    </source>
</reference>
<gene>
    <name evidence="2" type="ORF">NLI96_g8797</name>
</gene>
<sequence length="294" mass="33615">MPRRHLQFSLRFADENNKPANGGQIVFIVVPRLGIGKSAAESSPAHPVIYKSVVQICTFRKEAGTGIVKPYRSLVISGGQFAEVVIGGNDYVWTETMKWSEDENFEWIVVRNASAVPQAFALCLPFFDDERREQNFLPILSFNQIPDGEKLPINIQVELHAWHGPKSLEHKLQVGKEFDVGEEPNFSRVHGEDNKPWVVDIESNTVRSWVIVHGQNGRIRIEKAESRETRVAQELQKSIQSMSNEIKELRSRVDAYDEQVRALVEANAEERSSIQPESSPRALWRYFRFWDRGS</sequence>
<organism evidence="2 3">
    <name type="scientific">Meripilus lineatus</name>
    <dbReference type="NCBI Taxonomy" id="2056292"/>
    <lineage>
        <taxon>Eukaryota</taxon>
        <taxon>Fungi</taxon>
        <taxon>Dikarya</taxon>
        <taxon>Basidiomycota</taxon>
        <taxon>Agaricomycotina</taxon>
        <taxon>Agaricomycetes</taxon>
        <taxon>Polyporales</taxon>
        <taxon>Meripilaceae</taxon>
        <taxon>Meripilus</taxon>
    </lineage>
</organism>
<evidence type="ECO:0000313" key="2">
    <source>
        <dbReference type="EMBL" id="KAJ3479807.1"/>
    </source>
</evidence>
<name>A0AAD5UYB3_9APHY</name>
<dbReference type="AlphaFoldDB" id="A0AAD5UYB3"/>
<feature type="coiled-coil region" evidence="1">
    <location>
        <begin position="232"/>
        <end position="266"/>
    </location>
</feature>
<accession>A0AAD5UYB3</accession>
<keyword evidence="3" id="KW-1185">Reference proteome</keyword>
<proteinExistence type="predicted"/>
<dbReference type="Proteomes" id="UP001212997">
    <property type="component" value="Unassembled WGS sequence"/>
</dbReference>
<protein>
    <submittedName>
        <fullName evidence="2">Uncharacterized protein</fullName>
    </submittedName>
</protein>